<gene>
    <name evidence="2" type="ORF">BQ4739_LOCUS10354</name>
</gene>
<feature type="region of interest" description="Disordered" evidence="1">
    <location>
        <begin position="448"/>
        <end position="488"/>
    </location>
</feature>
<organism evidence="2 3">
    <name type="scientific">Tetradesmus obliquus</name>
    <name type="common">Green alga</name>
    <name type="synonym">Acutodesmus obliquus</name>
    <dbReference type="NCBI Taxonomy" id="3088"/>
    <lineage>
        <taxon>Eukaryota</taxon>
        <taxon>Viridiplantae</taxon>
        <taxon>Chlorophyta</taxon>
        <taxon>core chlorophytes</taxon>
        <taxon>Chlorophyceae</taxon>
        <taxon>CS clade</taxon>
        <taxon>Sphaeropleales</taxon>
        <taxon>Scenedesmaceae</taxon>
        <taxon>Tetradesmus</taxon>
    </lineage>
</organism>
<proteinExistence type="predicted"/>
<sequence length="508" mass="53187">MAHNRAPSLALFEIELDDASLLHDNVAVAAQHLRSLLSSASKTRKQLLRDSEQALEIALHGEAVDLHAFAEVLASRGHLVCLRTGRPSNAAQVALRHTFVVAGVTGCSQEADASPGSSPDSSSCCTPTAAQLFVIDPSFRDAFLLSNATPAYQRLWEQLPGLFVGTADQLVAVVEFMCMQMQLVFAETTASCPPWRTASSMISRWLPSSADDVPVLPRSSSNGSGSSPDAAAAAAAYADWSCEGLAVVGRTTSQMSSCSACNRQRSDVGAAKRTAQQAGHNSGSNVLLCGSLGGSSPLGVLAAAADADTPAVHGDVYAPHNFTALGGDVSCIVYSGAAADSWAGKQSGYFGAASYWGGDEDDDFAEPAGVAIRTNSNSTRAGQEFYRSELAAMQQQQQQQQPAVPAARRSSATGGSSHVRGLSPLDISRFNCSSSSCYSASEGSYDLFPRSRSSSEQQKQQQGLQQGRQDMLRRDVQGSRVAAAKRRPGLLSQTSALSAAIAGQSLLC</sequence>
<name>A0A383VZA1_TETOB</name>
<evidence type="ECO:0000313" key="3">
    <source>
        <dbReference type="Proteomes" id="UP000256970"/>
    </source>
</evidence>
<reference evidence="2 3" key="1">
    <citation type="submission" date="2016-10" db="EMBL/GenBank/DDBJ databases">
        <authorList>
            <person name="Cai Z."/>
        </authorList>
    </citation>
    <scope>NUCLEOTIDE SEQUENCE [LARGE SCALE GENOMIC DNA]</scope>
</reference>
<protein>
    <submittedName>
        <fullName evidence="2">Uncharacterized protein</fullName>
    </submittedName>
</protein>
<evidence type="ECO:0000256" key="1">
    <source>
        <dbReference type="SAM" id="MobiDB-lite"/>
    </source>
</evidence>
<evidence type="ECO:0000313" key="2">
    <source>
        <dbReference type="EMBL" id="SZX70114.1"/>
    </source>
</evidence>
<dbReference type="PANTHER" id="PTHR31579">
    <property type="entry name" value="OS03G0796600 PROTEIN"/>
    <property type="match status" value="1"/>
</dbReference>
<feature type="compositionally biased region" description="Low complexity" evidence="1">
    <location>
        <begin position="448"/>
        <end position="469"/>
    </location>
</feature>
<dbReference type="EMBL" id="FNXT01000972">
    <property type="protein sequence ID" value="SZX70114.1"/>
    <property type="molecule type" value="Genomic_DNA"/>
</dbReference>
<feature type="region of interest" description="Disordered" evidence="1">
    <location>
        <begin position="391"/>
        <end position="420"/>
    </location>
</feature>
<dbReference type="InterPro" id="IPR006502">
    <property type="entry name" value="PDDEXK-like"/>
</dbReference>
<dbReference type="AlphaFoldDB" id="A0A383VZA1"/>
<dbReference type="Pfam" id="PF04720">
    <property type="entry name" value="PDDEXK_6"/>
    <property type="match status" value="1"/>
</dbReference>
<accession>A0A383VZA1</accession>
<dbReference type="PANTHER" id="PTHR31579:SF1">
    <property type="entry name" value="OS03G0796600 PROTEIN"/>
    <property type="match status" value="1"/>
</dbReference>
<feature type="compositionally biased region" description="Low complexity" evidence="1">
    <location>
        <begin position="394"/>
        <end position="417"/>
    </location>
</feature>
<dbReference type="Proteomes" id="UP000256970">
    <property type="component" value="Unassembled WGS sequence"/>
</dbReference>
<keyword evidence="3" id="KW-1185">Reference proteome</keyword>